<keyword evidence="4 10" id="KW-0808">Transferase</keyword>
<feature type="domain" description="GHMP kinase N-terminal" evidence="11">
    <location>
        <begin position="71"/>
        <end position="148"/>
    </location>
</feature>
<dbReference type="KEGG" id="nel:NELON_07865"/>
<dbReference type="Pfam" id="PF00288">
    <property type="entry name" value="GHMP_kinases_N"/>
    <property type="match status" value="1"/>
</dbReference>
<keyword evidence="14" id="KW-1185">Reference proteome</keyword>
<comment type="catalytic activity">
    <reaction evidence="10">
        <text>4-CDP-2-C-methyl-D-erythritol + ATP = 4-CDP-2-C-methyl-D-erythritol 2-phosphate + ADP + H(+)</text>
        <dbReference type="Rhea" id="RHEA:18437"/>
        <dbReference type="ChEBI" id="CHEBI:15378"/>
        <dbReference type="ChEBI" id="CHEBI:30616"/>
        <dbReference type="ChEBI" id="CHEBI:57823"/>
        <dbReference type="ChEBI" id="CHEBI:57919"/>
        <dbReference type="ChEBI" id="CHEBI:456216"/>
        <dbReference type="EC" id="2.7.1.148"/>
    </reaction>
</comment>
<feature type="domain" description="GHMP kinase C-terminal" evidence="12">
    <location>
        <begin position="211"/>
        <end position="265"/>
    </location>
</feature>
<evidence type="ECO:0000256" key="10">
    <source>
        <dbReference type="HAMAP-Rule" id="MF_00061"/>
    </source>
</evidence>
<dbReference type="InterPro" id="IPR013750">
    <property type="entry name" value="GHMP_kinase_C_dom"/>
</dbReference>
<reference evidence="13 14" key="2">
    <citation type="journal article" date="2015" name="PLoS Genet.">
        <title>Common Cell Shape Evolution of Two Nasopharyngeal Pathogens.</title>
        <authorList>
            <person name="Veyrier F.J."/>
            <person name="Biais N."/>
            <person name="Morales P."/>
            <person name="Belkacem N."/>
            <person name="Guilhen C."/>
            <person name="Ranjeva S."/>
            <person name="Sismeiro O."/>
            <person name="Pehau-Arnaudet G."/>
            <person name="Rocha E.P."/>
            <person name="Werts C."/>
            <person name="Taha M.K."/>
            <person name="Boneca I.G."/>
        </authorList>
    </citation>
    <scope>NUCLEOTIDE SEQUENCE [LARGE SCALE GENOMIC DNA]</scope>
    <source>
        <strain evidence="13 14">ATCC 29315</strain>
    </source>
</reference>
<evidence type="ECO:0000256" key="4">
    <source>
        <dbReference type="ARBA" id="ARBA00022679"/>
    </source>
</evidence>
<evidence type="ECO:0000313" key="14">
    <source>
        <dbReference type="Proteomes" id="UP000031392"/>
    </source>
</evidence>
<dbReference type="RefSeq" id="WP_041961441.1">
    <property type="nucleotide sequence ID" value="NZ_CP007726.1"/>
</dbReference>
<evidence type="ECO:0000313" key="13">
    <source>
        <dbReference type="EMBL" id="AJE18814.1"/>
    </source>
</evidence>
<comment type="function">
    <text evidence="10">Catalyzes the phosphorylation of the position 2 hydroxy group of 4-diphosphocytidyl-2C-methyl-D-erythritol.</text>
</comment>
<evidence type="ECO:0000256" key="2">
    <source>
        <dbReference type="ARBA" id="ARBA00012052"/>
    </source>
</evidence>
<dbReference type="PIRSF" id="PIRSF010376">
    <property type="entry name" value="IspE"/>
    <property type="match status" value="1"/>
</dbReference>
<dbReference type="PANTHER" id="PTHR43527">
    <property type="entry name" value="4-DIPHOSPHOCYTIDYL-2-C-METHYL-D-ERYTHRITOL KINASE, CHLOROPLASTIC"/>
    <property type="match status" value="1"/>
</dbReference>
<feature type="binding site" evidence="10">
    <location>
        <begin position="98"/>
        <end position="108"/>
    </location>
    <ligand>
        <name>ATP</name>
        <dbReference type="ChEBI" id="CHEBI:30616"/>
    </ligand>
</feature>
<dbReference type="EMBL" id="CP007726">
    <property type="protein sequence ID" value="AJE18814.1"/>
    <property type="molecule type" value="Genomic_DNA"/>
</dbReference>
<protein>
    <recommendedName>
        <fullName evidence="3 10">4-diphosphocytidyl-2-C-methyl-D-erythritol kinase</fullName>
        <shortName evidence="10">CMK</shortName>
        <ecNumber evidence="2 10">2.7.1.148</ecNumber>
    </recommendedName>
    <alternativeName>
        <fullName evidence="9 10">4-(cytidine-5'-diphospho)-2-C-methyl-D-erythritol kinase</fullName>
    </alternativeName>
</protein>
<gene>
    <name evidence="13" type="primary">ipk</name>
    <name evidence="10" type="synonym">ispE</name>
    <name evidence="13" type="ORF">NELON_07865</name>
</gene>
<organism evidence="13 14">
    <name type="scientific">Neisseria elongata subsp. glycolytica ATCC 29315</name>
    <dbReference type="NCBI Taxonomy" id="546263"/>
    <lineage>
        <taxon>Bacteria</taxon>
        <taxon>Pseudomonadati</taxon>
        <taxon>Pseudomonadota</taxon>
        <taxon>Betaproteobacteria</taxon>
        <taxon>Neisseriales</taxon>
        <taxon>Neisseriaceae</taxon>
        <taxon>Neisseria</taxon>
    </lineage>
</organism>
<dbReference type="InterPro" id="IPR014721">
    <property type="entry name" value="Ribsml_uS5_D2-typ_fold_subgr"/>
</dbReference>
<evidence type="ECO:0000256" key="5">
    <source>
        <dbReference type="ARBA" id="ARBA00022741"/>
    </source>
</evidence>
<keyword evidence="8 10" id="KW-0414">Isoprene biosynthesis</keyword>
<evidence type="ECO:0000256" key="7">
    <source>
        <dbReference type="ARBA" id="ARBA00022840"/>
    </source>
</evidence>
<name>A0A0B5CN80_NEIEG</name>
<keyword evidence="5 10" id="KW-0547">Nucleotide-binding</keyword>
<accession>A0A0B5CN80</accession>
<dbReference type="NCBIfam" id="TIGR00154">
    <property type="entry name" value="ispE"/>
    <property type="match status" value="1"/>
</dbReference>
<evidence type="ECO:0000256" key="3">
    <source>
        <dbReference type="ARBA" id="ARBA00017473"/>
    </source>
</evidence>
<dbReference type="InterPro" id="IPR006204">
    <property type="entry name" value="GHMP_kinase_N_dom"/>
</dbReference>
<feature type="active site" evidence="10">
    <location>
        <position position="15"/>
    </location>
</feature>
<evidence type="ECO:0000259" key="12">
    <source>
        <dbReference type="Pfam" id="PF08544"/>
    </source>
</evidence>
<dbReference type="UniPathway" id="UPA00056">
    <property type="reaction ID" value="UER00094"/>
</dbReference>
<dbReference type="PANTHER" id="PTHR43527:SF2">
    <property type="entry name" value="4-DIPHOSPHOCYTIDYL-2-C-METHYL-D-ERYTHRITOL KINASE, CHLOROPLASTIC"/>
    <property type="match status" value="1"/>
</dbReference>
<dbReference type="Proteomes" id="UP000031392">
    <property type="component" value="Chromosome"/>
</dbReference>
<evidence type="ECO:0000256" key="1">
    <source>
        <dbReference type="ARBA" id="ARBA00009684"/>
    </source>
</evidence>
<sequence>MPISEYTQAFPAPAKLNLDLRITGRRADGYHNLESIFCLIDWQDTVYLTPRSDGQIVLQNPTDGLPQEKDLAYRAAEALLPYRKTEQGVDIRLDKQIPSGGGLGGGSSDAATVLLVLNRWWQCGLTRQQLINIGVGLGADVPFFLFGKNAFAKGIGEKLTEINVPQQWYIVVKPPVHVSTAAIFSHKDLTRDSVACIMPTFANLRPFRNDMQVVVLQVYPEIMQIYKNLQQFGQVMMTGSGACLFLTFHNYKDAQVAYSKVSSKYQSRLVQGLQQHPLEGLI</sequence>
<dbReference type="SUPFAM" id="SSF54211">
    <property type="entry name" value="Ribosomal protein S5 domain 2-like"/>
    <property type="match status" value="1"/>
</dbReference>
<dbReference type="GO" id="GO:0016114">
    <property type="term" value="P:terpenoid biosynthetic process"/>
    <property type="evidence" value="ECO:0007669"/>
    <property type="project" value="UniProtKB-UniRule"/>
</dbReference>
<dbReference type="HAMAP" id="MF_00061">
    <property type="entry name" value="IspE"/>
    <property type="match status" value="1"/>
</dbReference>
<dbReference type="Gene3D" id="3.30.70.890">
    <property type="entry name" value="GHMP kinase, C-terminal domain"/>
    <property type="match status" value="1"/>
</dbReference>
<dbReference type="SUPFAM" id="SSF55060">
    <property type="entry name" value="GHMP Kinase, C-terminal domain"/>
    <property type="match status" value="1"/>
</dbReference>
<reference evidence="14" key="1">
    <citation type="submission" date="2014-05" db="EMBL/GenBank/DDBJ databases">
        <title>Complete Genome sequence of Neisseria elongata subsp. glycolytica.</title>
        <authorList>
            <person name="Veyrier F.J."/>
            <person name="Taha M.-K."/>
        </authorList>
    </citation>
    <scope>NUCLEOTIDE SEQUENCE [LARGE SCALE GENOMIC DNA]</scope>
    <source>
        <strain evidence="14">ATCC 29315</strain>
    </source>
</reference>
<keyword evidence="6 10" id="KW-0418">Kinase</keyword>
<dbReference type="AlphaFoldDB" id="A0A0B5CN80"/>
<dbReference type="GO" id="GO:0019288">
    <property type="term" value="P:isopentenyl diphosphate biosynthetic process, methylerythritol 4-phosphate pathway"/>
    <property type="evidence" value="ECO:0007669"/>
    <property type="project" value="UniProtKB-UniRule"/>
</dbReference>
<dbReference type="GO" id="GO:0050515">
    <property type="term" value="F:4-(cytidine 5'-diphospho)-2-C-methyl-D-erythritol kinase activity"/>
    <property type="evidence" value="ECO:0007669"/>
    <property type="project" value="UniProtKB-UniRule"/>
</dbReference>
<dbReference type="HOGENOM" id="CLU_053057_3_0_4"/>
<proteinExistence type="inferred from homology"/>
<comment type="pathway">
    <text evidence="10">Isoprenoid biosynthesis; isopentenyl diphosphate biosynthesis via DXP pathway; isopentenyl diphosphate from 1-deoxy-D-xylulose 5-phosphate: step 3/6.</text>
</comment>
<evidence type="ECO:0000256" key="6">
    <source>
        <dbReference type="ARBA" id="ARBA00022777"/>
    </source>
</evidence>
<dbReference type="Gene3D" id="3.30.230.10">
    <property type="match status" value="1"/>
</dbReference>
<evidence type="ECO:0000256" key="9">
    <source>
        <dbReference type="ARBA" id="ARBA00032554"/>
    </source>
</evidence>
<comment type="similarity">
    <text evidence="1 10">Belongs to the GHMP kinase family. IspE subfamily.</text>
</comment>
<dbReference type="PATRIC" id="fig|546263.7.peg.1682"/>
<keyword evidence="7 10" id="KW-0067">ATP-binding</keyword>
<dbReference type="Pfam" id="PF08544">
    <property type="entry name" value="GHMP_kinases_C"/>
    <property type="match status" value="1"/>
</dbReference>
<dbReference type="GO" id="GO:0005524">
    <property type="term" value="F:ATP binding"/>
    <property type="evidence" value="ECO:0007669"/>
    <property type="project" value="UniProtKB-UniRule"/>
</dbReference>
<evidence type="ECO:0000256" key="8">
    <source>
        <dbReference type="ARBA" id="ARBA00023229"/>
    </source>
</evidence>
<dbReference type="InterPro" id="IPR004424">
    <property type="entry name" value="IspE"/>
</dbReference>
<dbReference type="InterPro" id="IPR036554">
    <property type="entry name" value="GHMP_kinase_C_sf"/>
</dbReference>
<dbReference type="InterPro" id="IPR020568">
    <property type="entry name" value="Ribosomal_Su5_D2-typ_SF"/>
</dbReference>
<dbReference type="EC" id="2.7.1.148" evidence="2 10"/>
<feature type="active site" evidence="10">
    <location>
        <position position="140"/>
    </location>
</feature>
<evidence type="ECO:0000259" key="11">
    <source>
        <dbReference type="Pfam" id="PF00288"/>
    </source>
</evidence>